<organism evidence="4 5">
    <name type="scientific">Plesiomonas shigelloides</name>
    <name type="common">Aeromonas shigelloides</name>
    <dbReference type="NCBI Taxonomy" id="703"/>
    <lineage>
        <taxon>Bacteria</taxon>
        <taxon>Pseudomonadati</taxon>
        <taxon>Pseudomonadota</taxon>
        <taxon>Gammaproteobacteria</taxon>
        <taxon>Enterobacterales</taxon>
        <taxon>Enterobacteriaceae</taxon>
        <taxon>Plesiomonas</taxon>
    </lineage>
</organism>
<dbReference type="EMBL" id="JAFNAA010000012">
    <property type="protein sequence ID" value="MBO1108914.1"/>
    <property type="molecule type" value="Genomic_DNA"/>
</dbReference>
<evidence type="ECO:0000256" key="1">
    <source>
        <dbReference type="SAM" id="MobiDB-lite"/>
    </source>
</evidence>
<reference evidence="4" key="1">
    <citation type="submission" date="2021-03" db="EMBL/GenBank/DDBJ databases">
        <title>Plesiomonas shigelloides zfcc0051, isolated from zebrafish feces.</title>
        <authorList>
            <person name="Vanderhoek Z."/>
            <person name="Gaulke C."/>
        </authorList>
    </citation>
    <scope>NUCLEOTIDE SEQUENCE</scope>
    <source>
        <strain evidence="4">Zfcc0051</strain>
    </source>
</reference>
<comment type="caution">
    <text evidence="4">The sequence shown here is derived from an EMBL/GenBank/DDBJ whole genome shotgun (WGS) entry which is preliminary data.</text>
</comment>
<dbReference type="Gene3D" id="1.10.260.40">
    <property type="entry name" value="lambda repressor-like DNA-binding domains"/>
    <property type="match status" value="1"/>
</dbReference>
<proteinExistence type="predicted"/>
<dbReference type="PANTHER" id="PTHR34475">
    <property type="match status" value="1"/>
</dbReference>
<evidence type="ECO:0000313" key="4">
    <source>
        <dbReference type="EMBL" id="MBO1108914.1"/>
    </source>
</evidence>
<name>A0A8I1W6T1_PLESH</name>
<keyword evidence="2" id="KW-1133">Transmembrane helix</keyword>
<dbReference type="InterPro" id="IPR001387">
    <property type="entry name" value="Cro/C1-type_HTH"/>
</dbReference>
<dbReference type="SMART" id="SM00530">
    <property type="entry name" value="HTH_XRE"/>
    <property type="match status" value="1"/>
</dbReference>
<accession>A0A8I1W6T1</accession>
<feature type="compositionally biased region" description="Polar residues" evidence="1">
    <location>
        <begin position="145"/>
        <end position="160"/>
    </location>
</feature>
<dbReference type="Proteomes" id="UP000664658">
    <property type="component" value="Unassembled WGS sequence"/>
</dbReference>
<evidence type="ECO:0000313" key="5">
    <source>
        <dbReference type="Proteomes" id="UP000664658"/>
    </source>
</evidence>
<dbReference type="PANTHER" id="PTHR34475:SF1">
    <property type="entry name" value="CYTOSKELETON PROTEIN RODZ"/>
    <property type="match status" value="1"/>
</dbReference>
<keyword evidence="2" id="KW-0472">Membrane</keyword>
<dbReference type="AlphaFoldDB" id="A0A8I1W6T1"/>
<dbReference type="Pfam" id="PF13413">
    <property type="entry name" value="HTH_25"/>
    <property type="match status" value="1"/>
</dbReference>
<gene>
    <name evidence="4" type="primary">rodZ</name>
    <name evidence="4" type="ORF">J2R62_11945</name>
</gene>
<dbReference type="RefSeq" id="WP_207542278.1">
    <property type="nucleotide sequence ID" value="NZ_JAACNG020000012.1"/>
</dbReference>
<dbReference type="NCBIfam" id="NF008109">
    <property type="entry name" value="PRK10856.1"/>
    <property type="match status" value="1"/>
</dbReference>
<feature type="domain" description="HTH cro/C1-type" evidence="3">
    <location>
        <begin position="18"/>
        <end position="47"/>
    </location>
</feature>
<dbReference type="InterPro" id="IPR025194">
    <property type="entry name" value="RodZ-like_C"/>
</dbReference>
<dbReference type="Pfam" id="PF13464">
    <property type="entry name" value="RodZ_C"/>
    <property type="match status" value="1"/>
</dbReference>
<protein>
    <submittedName>
        <fullName evidence="4">Cytoskeleton protein RodZ</fullName>
    </submittedName>
</protein>
<feature type="transmembrane region" description="Helical" evidence="2">
    <location>
        <begin position="112"/>
        <end position="132"/>
    </location>
</feature>
<dbReference type="GO" id="GO:0003677">
    <property type="term" value="F:DNA binding"/>
    <property type="evidence" value="ECO:0007669"/>
    <property type="project" value="InterPro"/>
</dbReference>
<keyword evidence="2" id="KW-0812">Transmembrane</keyword>
<dbReference type="InterPro" id="IPR010982">
    <property type="entry name" value="Lambda_DNA-bd_dom_sf"/>
</dbReference>
<sequence>MNTEAQHTESPMTPGQRLRQAREQLGYSQAQVAERLCLKNSVVRALEEDTLTSELAPTFIRGYVRSYARLVNLPEQEMVAAINAVLPAEPAPQLNMQSFSSKKERRSHDNRLMLFTWVLLFVVISLTGLWWWQNHQAQQAELEKMTSTLPPAEQSQTISETPAVPVPEDATTNANNVSGAATAPATDANGAPLAATAGVASAATPATAQGATAPLAANAAQPAVAEINGQPVALNADGNPVAPVTTPAEEAAAEVATAGALNLEFTGDCWLEIKDATGQKLTSGLQKQGAKLSLSGTPPYRLTIGAPGAVNLSFEGKPVDLSRYAASGRVARFTLPLTE</sequence>
<dbReference type="PROSITE" id="PS50943">
    <property type="entry name" value="HTH_CROC1"/>
    <property type="match status" value="1"/>
</dbReference>
<dbReference type="SUPFAM" id="SSF47413">
    <property type="entry name" value="lambda repressor-like DNA-binding domains"/>
    <property type="match status" value="1"/>
</dbReference>
<dbReference type="CDD" id="cd00093">
    <property type="entry name" value="HTH_XRE"/>
    <property type="match status" value="1"/>
</dbReference>
<evidence type="ECO:0000256" key="2">
    <source>
        <dbReference type="SAM" id="Phobius"/>
    </source>
</evidence>
<feature type="region of interest" description="Disordered" evidence="1">
    <location>
        <begin position="145"/>
        <end position="183"/>
    </location>
</feature>
<evidence type="ECO:0000259" key="3">
    <source>
        <dbReference type="PROSITE" id="PS50943"/>
    </source>
</evidence>
<dbReference type="InterPro" id="IPR050400">
    <property type="entry name" value="Bact_Cytoskel_RodZ"/>
</dbReference>